<sequence length="177" mass="20087">MSASQHQGSIQERAQYHINSLDKELSKYGPLNQFEQQTSVPKVYVVLGLGALYFFLVFFNIAGEFLVNTAGFAIPAYYSLNALFSATKSDDTQWLTYWVVYAFLTVIESAINAVYWFPFYYVFKFIFVLWMALPQTGGAQIVFRSLLEPLFARFFKDTSSTSANLRAQADKATGKNL</sequence>
<evidence type="ECO:0000256" key="5">
    <source>
        <dbReference type="ARBA" id="ARBA00023136"/>
    </source>
</evidence>
<comment type="caution">
    <text evidence="7">The sequence shown here is derived from an EMBL/GenBank/DDBJ whole genome shotgun (WGS) entry which is preliminary data.</text>
</comment>
<dbReference type="Pfam" id="PF03134">
    <property type="entry name" value="TB2_DP1_HVA22"/>
    <property type="match status" value="1"/>
</dbReference>
<evidence type="ECO:0000256" key="2">
    <source>
        <dbReference type="ARBA" id="ARBA00008573"/>
    </source>
</evidence>
<accession>A0AAN7TL87</accession>
<evidence type="ECO:0000256" key="4">
    <source>
        <dbReference type="ARBA" id="ARBA00022989"/>
    </source>
</evidence>
<dbReference type="InterPro" id="IPR004345">
    <property type="entry name" value="TB2_DP1_HVA22"/>
</dbReference>
<proteinExistence type="inferred from homology"/>
<evidence type="ECO:0000256" key="1">
    <source>
        <dbReference type="ARBA" id="ARBA00004141"/>
    </source>
</evidence>
<comment type="caution">
    <text evidence="6">Lacks conserved residue(s) required for the propagation of feature annotation.</text>
</comment>
<evidence type="ECO:0000256" key="6">
    <source>
        <dbReference type="RuleBase" id="RU362006"/>
    </source>
</evidence>
<keyword evidence="5 6" id="KW-0472">Membrane</keyword>
<evidence type="ECO:0000313" key="8">
    <source>
        <dbReference type="Proteomes" id="UP001310890"/>
    </source>
</evidence>
<evidence type="ECO:0000256" key="3">
    <source>
        <dbReference type="ARBA" id="ARBA00022692"/>
    </source>
</evidence>
<dbReference type="Proteomes" id="UP001310890">
    <property type="component" value="Unassembled WGS sequence"/>
</dbReference>
<reference evidence="7" key="1">
    <citation type="submission" date="2023-08" db="EMBL/GenBank/DDBJ databases">
        <title>Black Yeasts Isolated from many extreme environments.</title>
        <authorList>
            <person name="Coleine C."/>
            <person name="Stajich J.E."/>
            <person name="Selbmann L."/>
        </authorList>
    </citation>
    <scope>NUCLEOTIDE SEQUENCE</scope>
    <source>
        <strain evidence="7">CCFEE 5401</strain>
    </source>
</reference>
<evidence type="ECO:0000313" key="7">
    <source>
        <dbReference type="EMBL" id="KAK5115898.1"/>
    </source>
</evidence>
<protein>
    <recommendedName>
        <fullName evidence="6">Protein YOP1</fullName>
    </recommendedName>
</protein>
<dbReference type="EMBL" id="JAVRRL010000010">
    <property type="protein sequence ID" value="KAK5115898.1"/>
    <property type="molecule type" value="Genomic_DNA"/>
</dbReference>
<organism evidence="7 8">
    <name type="scientific">Meristemomyces frigidus</name>
    <dbReference type="NCBI Taxonomy" id="1508187"/>
    <lineage>
        <taxon>Eukaryota</taxon>
        <taxon>Fungi</taxon>
        <taxon>Dikarya</taxon>
        <taxon>Ascomycota</taxon>
        <taxon>Pezizomycotina</taxon>
        <taxon>Dothideomycetes</taxon>
        <taxon>Dothideomycetidae</taxon>
        <taxon>Mycosphaerellales</taxon>
        <taxon>Teratosphaeriaceae</taxon>
        <taxon>Meristemomyces</taxon>
    </lineage>
</organism>
<keyword evidence="3 6" id="KW-0812">Transmembrane</keyword>
<dbReference type="PANTHER" id="PTHR12300">
    <property type="entry name" value="HVA22-LIKE PROTEINS"/>
    <property type="match status" value="1"/>
</dbReference>
<dbReference type="PANTHER" id="PTHR12300:SF161">
    <property type="entry name" value="RECEPTOR EXPRESSION-ENHANCING PROTEIN"/>
    <property type="match status" value="1"/>
</dbReference>
<name>A0AAN7TL87_9PEZI</name>
<keyword evidence="4 6" id="KW-1133">Transmembrane helix</keyword>
<comment type="similarity">
    <text evidence="2 6">Belongs to the DP1 family.</text>
</comment>
<gene>
    <name evidence="7" type="primary">YOP1</name>
    <name evidence="7" type="ORF">LTR62_000354</name>
</gene>
<dbReference type="GO" id="GO:0016020">
    <property type="term" value="C:membrane"/>
    <property type="evidence" value="ECO:0007669"/>
    <property type="project" value="UniProtKB-SubCell"/>
</dbReference>
<dbReference type="AlphaFoldDB" id="A0AAN7TL87"/>
<feature type="transmembrane region" description="Helical" evidence="6">
    <location>
        <begin position="95"/>
        <end position="115"/>
    </location>
</feature>
<comment type="subcellular location">
    <subcellularLocation>
        <location evidence="1 6">Membrane</location>
        <topology evidence="1 6">Multi-pass membrane protein</topology>
    </subcellularLocation>
</comment>
<feature type="transmembrane region" description="Helical" evidence="6">
    <location>
        <begin position="121"/>
        <end position="143"/>
    </location>
</feature>